<dbReference type="AlphaFoldDB" id="A0A133NJN0"/>
<dbReference type="EMBL" id="LRPX01000008">
    <property type="protein sequence ID" value="KXA16502.1"/>
    <property type="molecule type" value="Genomic_DNA"/>
</dbReference>
<organism evidence="14 15">
    <name type="scientific">Fusobacterium equinum</name>
    <dbReference type="NCBI Taxonomy" id="134605"/>
    <lineage>
        <taxon>Bacteria</taxon>
        <taxon>Fusobacteriati</taxon>
        <taxon>Fusobacteriota</taxon>
        <taxon>Fusobacteriia</taxon>
        <taxon>Fusobacteriales</taxon>
        <taxon>Fusobacteriaceae</taxon>
        <taxon>Fusobacterium</taxon>
    </lineage>
</organism>
<feature type="domain" description="UvrD-like helicase C-terminal" evidence="13">
    <location>
        <begin position="284"/>
        <end position="557"/>
    </location>
</feature>
<dbReference type="SUPFAM" id="SSF52540">
    <property type="entry name" value="P-loop containing nucleoside triphosphate hydrolases"/>
    <property type="match status" value="1"/>
</dbReference>
<accession>A0A133NJN0</accession>
<evidence type="ECO:0000313" key="14">
    <source>
        <dbReference type="EMBL" id="KXA16502.1"/>
    </source>
</evidence>
<dbReference type="InterPro" id="IPR027417">
    <property type="entry name" value="P-loop_NTPase"/>
</dbReference>
<reference evidence="15" key="1">
    <citation type="submission" date="2016-01" db="EMBL/GenBank/DDBJ databases">
        <authorList>
            <person name="Mitreva M."/>
            <person name="Pepin K.H."/>
            <person name="Mihindukulasuriya K.A."/>
            <person name="Fulton R."/>
            <person name="Fronick C."/>
            <person name="O'Laughlin M."/>
            <person name="Miner T."/>
            <person name="Herter B."/>
            <person name="Rosa B.A."/>
            <person name="Cordes M."/>
            <person name="Tomlinson C."/>
            <person name="Wollam A."/>
            <person name="Palsikar V.B."/>
            <person name="Mardis E.R."/>
            <person name="Wilson R.K."/>
        </authorList>
    </citation>
    <scope>NUCLEOTIDE SEQUENCE [LARGE SCALE GENOMIC DNA]</scope>
    <source>
        <strain evidence="15">CMW8396</strain>
    </source>
</reference>
<dbReference type="EC" id="5.6.2.4" evidence="9"/>
<feature type="binding site" evidence="11">
    <location>
        <begin position="26"/>
        <end position="33"/>
    </location>
    <ligand>
        <name>ATP</name>
        <dbReference type="ChEBI" id="CHEBI:30616"/>
    </ligand>
</feature>
<keyword evidence="6" id="KW-0238">DNA-binding</keyword>
<dbReference type="PANTHER" id="PTHR11070">
    <property type="entry name" value="UVRD / RECB / PCRA DNA HELICASE FAMILY MEMBER"/>
    <property type="match status" value="1"/>
</dbReference>
<dbReference type="STRING" id="134605.HMPREF3206_00270"/>
<dbReference type="Gene3D" id="3.40.50.300">
    <property type="entry name" value="P-loop containing nucleotide triphosphate hydrolases"/>
    <property type="match status" value="2"/>
</dbReference>
<sequence>MSLLEKLNDKQREAAATVEGPLLILAGAGSGKTRTITYRIAHMIEELGIPPYLILAVTFTNKAAKEMKERVISLIGEEAERATISTFHSFGVRLLRMYGSKLGYQANFTIYDVEDQKRIIKGIMKELNLQNTDLSEKKLASLISKLKEEGVSADDYEKDAYEYEAKTIAEIYRRYNIKLKNQNGIDFSDILLNTKNLLEIPEILEKIQTKYQYIMVDEYQDTNNIQYQIVNKIAQKHRNICVVGDENQSIYGFRGANIQNILNFEKDYKDAMVVKLEQNYRSTAIILDAANAVIRHNTSSKNKNLWTDKKEGDKIKVFKALNQRDEVEKVISEIAKEKQKGRAYRDMTILYRTNAQSRVFEEAFLRYRIPYKIFGGMQFYQRAEIKDILAYLSLINNPLDETNLLRIINVPKRKIGDKSIEKIRFFAREQGLTLLDSLARAGEISGIGSGLAVTIQQFYTLIRELMDLAPYENTSIIFSSLLEKIGYKQYLETAYEDAEVRISNIEELGTSILELENLLGNLSLRDYLENVSLVSATDDLQENQDYVKLMTIHNAKGLEFPVVFLVGAENETFPGGAKFSSEDDLEEERRLCYVAITRAEERLVISFSTTKYVYGDIQPSQESIFLKEIPEEYKLEDWKEERPKYQKLQTKNTISTEDLKKKTSNLPFSVGERVLHKKFGLGIVRDLEEKKIIVEFVTGKKEIAAIVAEKFLSKAES</sequence>
<evidence type="ECO:0000256" key="1">
    <source>
        <dbReference type="ARBA" id="ARBA00009922"/>
    </source>
</evidence>
<dbReference type="Pfam" id="PF00580">
    <property type="entry name" value="UvrD-helicase"/>
    <property type="match status" value="1"/>
</dbReference>
<dbReference type="GO" id="GO:0000725">
    <property type="term" value="P:recombinational repair"/>
    <property type="evidence" value="ECO:0007669"/>
    <property type="project" value="TreeGrafter"/>
</dbReference>
<dbReference type="InterPro" id="IPR014016">
    <property type="entry name" value="UvrD-like_ATP-bd"/>
</dbReference>
<evidence type="ECO:0000256" key="6">
    <source>
        <dbReference type="ARBA" id="ARBA00023125"/>
    </source>
</evidence>
<name>A0A133NJN0_9FUSO</name>
<gene>
    <name evidence="14" type="ORF">HMPREF3206_00270</name>
</gene>
<evidence type="ECO:0000256" key="11">
    <source>
        <dbReference type="PROSITE-ProRule" id="PRU00560"/>
    </source>
</evidence>
<dbReference type="Proteomes" id="UP000070617">
    <property type="component" value="Unassembled WGS sequence"/>
</dbReference>
<keyword evidence="7" id="KW-0413">Isomerase</keyword>
<evidence type="ECO:0000256" key="8">
    <source>
        <dbReference type="ARBA" id="ARBA00034617"/>
    </source>
</evidence>
<dbReference type="InterPro" id="IPR014017">
    <property type="entry name" value="DNA_helicase_UvrD-like_C"/>
</dbReference>
<dbReference type="GO" id="GO:0005524">
    <property type="term" value="F:ATP binding"/>
    <property type="evidence" value="ECO:0007669"/>
    <property type="project" value="UniProtKB-UniRule"/>
</dbReference>
<dbReference type="GO" id="GO:0033202">
    <property type="term" value="C:DNA helicase complex"/>
    <property type="evidence" value="ECO:0007669"/>
    <property type="project" value="TreeGrafter"/>
</dbReference>
<dbReference type="Gene3D" id="1.10.10.160">
    <property type="match status" value="1"/>
</dbReference>
<dbReference type="PROSITE" id="PS51198">
    <property type="entry name" value="UVRD_HELICASE_ATP_BIND"/>
    <property type="match status" value="1"/>
</dbReference>
<evidence type="ECO:0000313" key="15">
    <source>
        <dbReference type="Proteomes" id="UP000070617"/>
    </source>
</evidence>
<evidence type="ECO:0000256" key="5">
    <source>
        <dbReference type="ARBA" id="ARBA00022840"/>
    </source>
</evidence>
<evidence type="ECO:0000256" key="2">
    <source>
        <dbReference type="ARBA" id="ARBA00022741"/>
    </source>
</evidence>
<dbReference type="RefSeq" id="WP_060793340.1">
    <property type="nucleotide sequence ID" value="NZ_KQ956514.1"/>
</dbReference>
<dbReference type="Pfam" id="PF13361">
    <property type="entry name" value="UvrD_C"/>
    <property type="match status" value="1"/>
</dbReference>
<keyword evidence="15" id="KW-1185">Reference proteome</keyword>
<keyword evidence="4 11" id="KW-0347">Helicase</keyword>
<evidence type="ECO:0000256" key="3">
    <source>
        <dbReference type="ARBA" id="ARBA00022801"/>
    </source>
</evidence>
<comment type="similarity">
    <text evidence="1">Belongs to the helicase family. UvrD subfamily.</text>
</comment>
<evidence type="ECO:0000259" key="12">
    <source>
        <dbReference type="PROSITE" id="PS51198"/>
    </source>
</evidence>
<evidence type="ECO:0000259" key="13">
    <source>
        <dbReference type="PROSITE" id="PS51217"/>
    </source>
</evidence>
<dbReference type="PATRIC" id="fig|134605.3.peg.271"/>
<dbReference type="Gene3D" id="1.10.486.10">
    <property type="entry name" value="PCRA, domain 4"/>
    <property type="match status" value="1"/>
</dbReference>
<comment type="catalytic activity">
    <reaction evidence="10">
        <text>ATP + H2O = ADP + phosphate + H(+)</text>
        <dbReference type="Rhea" id="RHEA:13065"/>
        <dbReference type="ChEBI" id="CHEBI:15377"/>
        <dbReference type="ChEBI" id="CHEBI:15378"/>
        <dbReference type="ChEBI" id="CHEBI:30616"/>
        <dbReference type="ChEBI" id="CHEBI:43474"/>
        <dbReference type="ChEBI" id="CHEBI:456216"/>
        <dbReference type="EC" id="5.6.2.4"/>
    </reaction>
</comment>
<dbReference type="GO" id="GO:0043138">
    <property type="term" value="F:3'-5' DNA helicase activity"/>
    <property type="evidence" value="ECO:0007669"/>
    <property type="project" value="UniProtKB-EC"/>
</dbReference>
<comment type="catalytic activity">
    <reaction evidence="8">
        <text>Couples ATP hydrolysis with the unwinding of duplex DNA by translocating in the 3'-5' direction.</text>
        <dbReference type="EC" id="5.6.2.4"/>
    </reaction>
</comment>
<keyword evidence="5 11" id="KW-0067">ATP-binding</keyword>
<dbReference type="PROSITE" id="PS51217">
    <property type="entry name" value="UVRD_HELICASE_CTER"/>
    <property type="match status" value="1"/>
</dbReference>
<keyword evidence="2 11" id="KW-0547">Nucleotide-binding</keyword>
<dbReference type="GO" id="GO:0016887">
    <property type="term" value="F:ATP hydrolysis activity"/>
    <property type="evidence" value="ECO:0007669"/>
    <property type="project" value="RHEA"/>
</dbReference>
<dbReference type="CDD" id="cd17932">
    <property type="entry name" value="DEXQc_UvrD"/>
    <property type="match status" value="1"/>
</dbReference>
<comment type="caution">
    <text evidence="14">The sequence shown here is derived from an EMBL/GenBank/DDBJ whole genome shotgun (WGS) entry which is preliminary data.</text>
</comment>
<feature type="domain" description="UvrD-like helicase ATP-binding" evidence="12">
    <location>
        <begin position="5"/>
        <end position="283"/>
    </location>
</feature>
<dbReference type="GO" id="GO:0003677">
    <property type="term" value="F:DNA binding"/>
    <property type="evidence" value="ECO:0007669"/>
    <property type="project" value="UniProtKB-KW"/>
</dbReference>
<keyword evidence="3 11" id="KW-0378">Hydrolase</keyword>
<evidence type="ECO:0000256" key="7">
    <source>
        <dbReference type="ARBA" id="ARBA00023235"/>
    </source>
</evidence>
<evidence type="ECO:0000256" key="4">
    <source>
        <dbReference type="ARBA" id="ARBA00022806"/>
    </source>
</evidence>
<protein>
    <recommendedName>
        <fullName evidence="9">DNA 3'-5' helicase</fullName>
        <ecNumber evidence="9">5.6.2.4</ecNumber>
    </recommendedName>
</protein>
<dbReference type="InterPro" id="IPR000212">
    <property type="entry name" value="DNA_helicase_UvrD/REP"/>
</dbReference>
<evidence type="ECO:0000256" key="10">
    <source>
        <dbReference type="ARBA" id="ARBA00048988"/>
    </source>
</evidence>
<evidence type="ECO:0000256" key="9">
    <source>
        <dbReference type="ARBA" id="ARBA00034808"/>
    </source>
</evidence>
<dbReference type="InterPro" id="IPR013986">
    <property type="entry name" value="DExx_box_DNA_helicase_dom_sf"/>
</dbReference>
<proteinExistence type="inferred from homology"/>
<dbReference type="GO" id="GO:0005829">
    <property type="term" value="C:cytosol"/>
    <property type="evidence" value="ECO:0007669"/>
    <property type="project" value="TreeGrafter"/>
</dbReference>
<dbReference type="PANTHER" id="PTHR11070:SF2">
    <property type="entry name" value="ATP-DEPENDENT DNA HELICASE SRS2"/>
    <property type="match status" value="1"/>
</dbReference>